<reference evidence="3 4" key="1">
    <citation type="journal article" date="2015" name="Microbiome">
        <title>Genomic resolution of linkages in carbon, nitrogen, and sulfur cycling among widespread estuary sediment bacteria.</title>
        <authorList>
            <person name="Baker B.J."/>
            <person name="Lazar C.S."/>
            <person name="Teske A.P."/>
            <person name="Dick G.J."/>
        </authorList>
    </citation>
    <scope>NUCLEOTIDE SEQUENCE [LARGE SCALE GENOMIC DNA]</scope>
    <source>
        <strain evidence="3">SM23_40</strain>
    </source>
</reference>
<dbReference type="PANTHER" id="PTHR33969">
    <property type="entry name" value="SEGREGATION AND CONDENSATION PROTEIN A"/>
    <property type="match status" value="1"/>
</dbReference>
<dbReference type="PATRIC" id="fig|1703774.3.peg.418"/>
<dbReference type="HAMAP" id="MF_01805">
    <property type="entry name" value="ScpA"/>
    <property type="match status" value="1"/>
</dbReference>
<comment type="function">
    <text evidence="2">Participates in chromosomal partition during cell division. May act via the formation of a condensin-like complex containing Smc and ScpB that pull DNA away from mid-cell into both cell halves.</text>
</comment>
<keyword evidence="2" id="KW-0159">Chromosome partition</keyword>
<evidence type="ECO:0000313" key="4">
    <source>
        <dbReference type="Proteomes" id="UP000051717"/>
    </source>
</evidence>
<keyword evidence="2" id="KW-0963">Cytoplasm</keyword>
<gene>
    <name evidence="2" type="primary">scpA</name>
    <name evidence="3" type="ORF">AMJ82_08335</name>
</gene>
<sequence>MGSERLPPVKLEIFEGPLDLLLHLVRKNEIDIFDIPIATIAQQYLEYLQLLAMLDLTIAGDFLVMAATLMRIKVRMLLPPSVDEEEEEEEPEDPRAELVQQLLEYRKFKEAAGHLAGREEETRELFPRRATGVEGVPLGEEREPVGLFDLLGALQEVIKRLAAEDRYQVGGEDVSVEECIEVIVDRLRTAGEIAFTALFDAATTRRQIIAMFLALLELVRSRKVVAVQARSFDAIVLQLVS</sequence>
<dbReference type="GO" id="GO:0007059">
    <property type="term" value="P:chromosome segregation"/>
    <property type="evidence" value="ECO:0007669"/>
    <property type="project" value="UniProtKB-UniRule"/>
</dbReference>
<comment type="subunit">
    <text evidence="2">Component of a cohesin-like complex composed of ScpA, ScpB and the Smc homodimer, in which ScpA and ScpB bind to the head domain of Smc. The presence of the three proteins is required for the association of the complex with DNA.</text>
</comment>
<comment type="subcellular location">
    <subcellularLocation>
        <location evidence="2">Cytoplasm</location>
    </subcellularLocation>
    <text evidence="2">Associated with two foci at the outer edges of the nucleoid region in young cells, and at four foci within both cell halves in older cells.</text>
</comment>
<evidence type="ECO:0000313" key="3">
    <source>
        <dbReference type="EMBL" id="KPK68392.1"/>
    </source>
</evidence>
<dbReference type="PANTHER" id="PTHR33969:SF2">
    <property type="entry name" value="SEGREGATION AND CONDENSATION PROTEIN A"/>
    <property type="match status" value="1"/>
</dbReference>
<protein>
    <recommendedName>
        <fullName evidence="1 2">Segregation and condensation protein A</fullName>
    </recommendedName>
</protein>
<dbReference type="AlphaFoldDB" id="A0A0S8G5W9"/>
<dbReference type="InterPro" id="IPR003768">
    <property type="entry name" value="ScpA"/>
</dbReference>
<evidence type="ECO:0000256" key="1">
    <source>
        <dbReference type="ARBA" id="ARBA00044777"/>
    </source>
</evidence>
<comment type="caution">
    <text evidence="3">The sequence shown here is derived from an EMBL/GenBank/DDBJ whole genome shotgun (WGS) entry which is preliminary data.</text>
</comment>
<dbReference type="Pfam" id="PF02616">
    <property type="entry name" value="SMC_ScpA"/>
    <property type="match status" value="1"/>
</dbReference>
<accession>A0A0S8G5W9</accession>
<keyword evidence="2" id="KW-0131">Cell cycle</keyword>
<dbReference type="EMBL" id="LJUI01000077">
    <property type="protein sequence ID" value="KPK68392.1"/>
    <property type="molecule type" value="Genomic_DNA"/>
</dbReference>
<name>A0A0S8G5W9_UNCT6</name>
<evidence type="ECO:0000256" key="2">
    <source>
        <dbReference type="HAMAP-Rule" id="MF_01805"/>
    </source>
</evidence>
<organism evidence="3 4">
    <name type="scientific">candidate division TA06 bacterium SM23_40</name>
    <dbReference type="NCBI Taxonomy" id="1703774"/>
    <lineage>
        <taxon>Bacteria</taxon>
        <taxon>Bacteria division TA06</taxon>
    </lineage>
</organism>
<proteinExistence type="inferred from homology"/>
<dbReference type="GO" id="GO:0006260">
    <property type="term" value="P:DNA replication"/>
    <property type="evidence" value="ECO:0007669"/>
    <property type="project" value="UniProtKB-UniRule"/>
</dbReference>
<keyword evidence="2" id="KW-0132">Cell division</keyword>
<dbReference type="Gene3D" id="6.10.250.2410">
    <property type="match status" value="1"/>
</dbReference>
<dbReference type="GO" id="GO:0051301">
    <property type="term" value="P:cell division"/>
    <property type="evidence" value="ECO:0007669"/>
    <property type="project" value="UniProtKB-KW"/>
</dbReference>
<dbReference type="Proteomes" id="UP000051717">
    <property type="component" value="Unassembled WGS sequence"/>
</dbReference>
<comment type="similarity">
    <text evidence="2">Belongs to the ScpA family.</text>
</comment>
<dbReference type="GO" id="GO:0005737">
    <property type="term" value="C:cytoplasm"/>
    <property type="evidence" value="ECO:0007669"/>
    <property type="project" value="UniProtKB-SubCell"/>
</dbReference>